<dbReference type="PANTHER" id="PTHR16950:SF16">
    <property type="entry name" value="ZINC TRANSPORTER ZIP13"/>
    <property type="match status" value="1"/>
</dbReference>
<dbReference type="GO" id="GO:0046873">
    <property type="term" value="F:metal ion transmembrane transporter activity"/>
    <property type="evidence" value="ECO:0007669"/>
    <property type="project" value="InterPro"/>
</dbReference>
<sequence length="253" mass="27797">MDILSYIIIFTLIGSVISLTGGVLLLLKEKFALKISHYLTAFAAGALLATAFFDLLPEAFEFMEESGGDINIPLWSLVGILSFFLLERFIHHHHNHGNAEEKKAIIPLVIIGDTMHNFTDGVAIAATFLISVPLGIVTALAVAAHEIPQEIGDFGLMLNRGMARKKVLLINLYSSLAAMAGALLTYIYKDYIEGLLPLVLSLTAGFFIYIALANLIPEIHNREDQKVAFWETVMLFIGVFVVYFAISTLEGSH</sequence>
<proteinExistence type="predicted"/>
<feature type="transmembrane region" description="Helical" evidence="5">
    <location>
        <begin position="167"/>
        <end position="188"/>
    </location>
</feature>
<comment type="caution">
    <text evidence="6">The sequence shown here is derived from an EMBL/GenBank/DDBJ whole genome shotgun (WGS) entry which is preliminary data.</text>
</comment>
<dbReference type="PANTHER" id="PTHR16950">
    <property type="entry name" value="ZINC TRANSPORTER SLC39A7 HISTIDINE-RICH MEMBRANE PROTEIN KE4"/>
    <property type="match status" value="1"/>
</dbReference>
<feature type="transmembrane region" description="Helical" evidence="5">
    <location>
        <begin position="194"/>
        <end position="216"/>
    </location>
</feature>
<evidence type="ECO:0000313" key="6">
    <source>
        <dbReference type="EMBL" id="OGE32520.1"/>
    </source>
</evidence>
<dbReference type="GO" id="GO:0016020">
    <property type="term" value="C:membrane"/>
    <property type="evidence" value="ECO:0007669"/>
    <property type="project" value="UniProtKB-SubCell"/>
</dbReference>
<dbReference type="AlphaFoldDB" id="A0A1F5JVF0"/>
<keyword evidence="2 5" id="KW-0812">Transmembrane</keyword>
<comment type="subcellular location">
    <subcellularLocation>
        <location evidence="1">Membrane</location>
        <topology evidence="1">Multi-pass membrane protein</topology>
    </subcellularLocation>
</comment>
<dbReference type="Pfam" id="PF02535">
    <property type="entry name" value="Zip"/>
    <property type="match status" value="2"/>
</dbReference>
<accession>A0A1F5JVF0</accession>
<evidence type="ECO:0000313" key="7">
    <source>
        <dbReference type="Proteomes" id="UP000176902"/>
    </source>
</evidence>
<name>A0A1F5JVF0_9BACT</name>
<evidence type="ECO:0000256" key="2">
    <source>
        <dbReference type="ARBA" id="ARBA00022692"/>
    </source>
</evidence>
<evidence type="ECO:0000256" key="4">
    <source>
        <dbReference type="ARBA" id="ARBA00023136"/>
    </source>
</evidence>
<dbReference type="InterPro" id="IPR003689">
    <property type="entry name" value="ZIP"/>
</dbReference>
<evidence type="ECO:0000256" key="5">
    <source>
        <dbReference type="SAM" id="Phobius"/>
    </source>
</evidence>
<reference evidence="6 7" key="1">
    <citation type="journal article" date="2016" name="Nat. Commun.">
        <title>Thousands of microbial genomes shed light on interconnected biogeochemical processes in an aquifer system.</title>
        <authorList>
            <person name="Anantharaman K."/>
            <person name="Brown C.T."/>
            <person name="Hug L.A."/>
            <person name="Sharon I."/>
            <person name="Castelle C.J."/>
            <person name="Probst A.J."/>
            <person name="Thomas B.C."/>
            <person name="Singh A."/>
            <person name="Wilkins M.J."/>
            <person name="Karaoz U."/>
            <person name="Brodie E.L."/>
            <person name="Williams K.H."/>
            <person name="Hubbard S.S."/>
            <person name="Banfield J.F."/>
        </authorList>
    </citation>
    <scope>NUCLEOTIDE SEQUENCE [LARGE SCALE GENOMIC DNA]</scope>
</reference>
<evidence type="ECO:0000256" key="1">
    <source>
        <dbReference type="ARBA" id="ARBA00004141"/>
    </source>
</evidence>
<keyword evidence="4 5" id="KW-0472">Membrane</keyword>
<dbReference type="Proteomes" id="UP000176902">
    <property type="component" value="Unassembled WGS sequence"/>
</dbReference>
<evidence type="ECO:0008006" key="8">
    <source>
        <dbReference type="Google" id="ProtNLM"/>
    </source>
</evidence>
<dbReference type="EMBL" id="MFCV01000025">
    <property type="protein sequence ID" value="OGE32520.1"/>
    <property type="molecule type" value="Genomic_DNA"/>
</dbReference>
<gene>
    <name evidence="6" type="ORF">A3C59_01465</name>
</gene>
<protein>
    <recommendedName>
        <fullName evidence="8">ZIP zinc transporter</fullName>
    </recommendedName>
</protein>
<evidence type="ECO:0000256" key="3">
    <source>
        <dbReference type="ARBA" id="ARBA00022989"/>
    </source>
</evidence>
<organism evidence="6 7">
    <name type="scientific">Candidatus Daviesbacteria bacterium RIFCSPHIGHO2_02_FULL_36_13</name>
    <dbReference type="NCBI Taxonomy" id="1797768"/>
    <lineage>
        <taxon>Bacteria</taxon>
        <taxon>Candidatus Daviesiibacteriota</taxon>
    </lineage>
</organism>
<dbReference type="STRING" id="1797768.A3C59_01465"/>
<feature type="transmembrane region" description="Helical" evidence="5">
    <location>
        <begin position="39"/>
        <end position="60"/>
    </location>
</feature>
<keyword evidence="3 5" id="KW-1133">Transmembrane helix</keyword>
<feature type="transmembrane region" description="Helical" evidence="5">
    <location>
        <begin position="6"/>
        <end position="27"/>
    </location>
</feature>
<feature type="transmembrane region" description="Helical" evidence="5">
    <location>
        <begin position="228"/>
        <end position="246"/>
    </location>
</feature>